<sequence length="19" mass="2332">MLENEIKGKKEYLCLTQKY</sequence>
<evidence type="ECO:0000313" key="1">
    <source>
        <dbReference type="EMBL" id="JAD26026.1"/>
    </source>
</evidence>
<reference evidence="1" key="2">
    <citation type="journal article" date="2015" name="Data Brief">
        <title>Shoot transcriptome of the giant reed, Arundo donax.</title>
        <authorList>
            <person name="Barrero R.A."/>
            <person name="Guerrero F.D."/>
            <person name="Moolhuijzen P."/>
            <person name="Goolsby J.A."/>
            <person name="Tidwell J."/>
            <person name="Bellgard S.E."/>
            <person name="Bellgard M.I."/>
        </authorList>
    </citation>
    <scope>NUCLEOTIDE SEQUENCE</scope>
    <source>
        <tissue evidence="1">Shoot tissue taken approximately 20 cm above the soil surface</tissue>
    </source>
</reference>
<dbReference type="AlphaFoldDB" id="A0A0A8YJ35"/>
<dbReference type="EMBL" id="GBRH01271869">
    <property type="protein sequence ID" value="JAD26026.1"/>
    <property type="molecule type" value="Transcribed_RNA"/>
</dbReference>
<proteinExistence type="predicted"/>
<accession>A0A0A8YJ35</accession>
<organism evidence="1">
    <name type="scientific">Arundo donax</name>
    <name type="common">Giant reed</name>
    <name type="synonym">Donax arundinaceus</name>
    <dbReference type="NCBI Taxonomy" id="35708"/>
    <lineage>
        <taxon>Eukaryota</taxon>
        <taxon>Viridiplantae</taxon>
        <taxon>Streptophyta</taxon>
        <taxon>Embryophyta</taxon>
        <taxon>Tracheophyta</taxon>
        <taxon>Spermatophyta</taxon>
        <taxon>Magnoliopsida</taxon>
        <taxon>Liliopsida</taxon>
        <taxon>Poales</taxon>
        <taxon>Poaceae</taxon>
        <taxon>PACMAD clade</taxon>
        <taxon>Arundinoideae</taxon>
        <taxon>Arundineae</taxon>
        <taxon>Arundo</taxon>
    </lineage>
</organism>
<name>A0A0A8YJ35_ARUDO</name>
<protein>
    <submittedName>
        <fullName evidence="1">Uncharacterized protein</fullName>
    </submittedName>
</protein>
<reference evidence="1" key="1">
    <citation type="submission" date="2014-09" db="EMBL/GenBank/DDBJ databases">
        <authorList>
            <person name="Magalhaes I.L.F."/>
            <person name="Oliveira U."/>
            <person name="Santos F.R."/>
            <person name="Vidigal T.H.D.A."/>
            <person name="Brescovit A.D."/>
            <person name="Santos A.J."/>
        </authorList>
    </citation>
    <scope>NUCLEOTIDE SEQUENCE</scope>
    <source>
        <tissue evidence="1">Shoot tissue taken approximately 20 cm above the soil surface</tissue>
    </source>
</reference>